<sequence>MKSMVTARSASPGLLRLTTRIARMYHERGIGQASIAEQLGLSQARVSRLLKQAEQLGIVKITVHVPEGIHADDELRLEDRYGLDEVVLVGVEESAQQNDDAMARALGSTVASYLELTLPAMESVGVSSWSSTLLAAVNAMRPTGPGATRHIVQALGGVGVPVAQRFATRLTEHLAELTRADPVFMLAPGVVQSLEAKQALLADPTCRQAIEHFDHLSAVLMGIGAIPPSRMLRESGNVFSEQDLHDLKQAGAVGDVCMRFFDADGKPIRTSFDERVIGISAAQILQTRRRIGVAGGPRKFEAIRAAVRGGWISTLITDHDTGQRLLAQP</sequence>
<dbReference type="Gene3D" id="3.40.50.1360">
    <property type="match status" value="1"/>
</dbReference>
<dbReference type="GO" id="GO:0003677">
    <property type="term" value="F:DNA binding"/>
    <property type="evidence" value="ECO:0007669"/>
    <property type="project" value="UniProtKB-KW"/>
</dbReference>
<dbReference type="PANTHER" id="PTHR34294">
    <property type="entry name" value="TRANSCRIPTIONAL REGULATOR-RELATED"/>
    <property type="match status" value="1"/>
</dbReference>
<dbReference type="GO" id="GO:0030246">
    <property type="term" value="F:carbohydrate binding"/>
    <property type="evidence" value="ECO:0007669"/>
    <property type="project" value="InterPro"/>
</dbReference>
<evidence type="ECO:0000313" key="7">
    <source>
        <dbReference type="Proteomes" id="UP000199119"/>
    </source>
</evidence>
<dbReference type="InterPro" id="IPR051054">
    <property type="entry name" value="SorC_transcr_regulators"/>
</dbReference>
<evidence type="ECO:0000313" key="6">
    <source>
        <dbReference type="EMBL" id="SFF12683.1"/>
    </source>
</evidence>
<evidence type="ECO:0000256" key="2">
    <source>
        <dbReference type="ARBA" id="ARBA00023015"/>
    </source>
</evidence>
<dbReference type="InterPro" id="IPR037171">
    <property type="entry name" value="NagB/RpiA_transferase-like"/>
</dbReference>
<keyword evidence="3 6" id="KW-0238">DNA-binding</keyword>
<comment type="similarity">
    <text evidence="1">Belongs to the SorC transcriptional regulatory family.</text>
</comment>
<dbReference type="Proteomes" id="UP000199119">
    <property type="component" value="Unassembled WGS sequence"/>
</dbReference>
<gene>
    <name evidence="6" type="ORF">SAMN04489711_113111</name>
</gene>
<dbReference type="PANTHER" id="PTHR34294:SF1">
    <property type="entry name" value="TRANSCRIPTIONAL REGULATOR LSRR"/>
    <property type="match status" value="1"/>
</dbReference>
<dbReference type="STRING" id="1177982.SAMN04489711_113111"/>
<dbReference type="AlphaFoldDB" id="A0A1I2G6C6"/>
<dbReference type="Gene3D" id="1.10.10.60">
    <property type="entry name" value="Homeodomain-like"/>
    <property type="match status" value="1"/>
</dbReference>
<dbReference type="InterPro" id="IPR007324">
    <property type="entry name" value="Sugar-bd_dom_put"/>
</dbReference>
<keyword evidence="2" id="KW-0805">Transcription regulation</keyword>
<organism evidence="6 7">
    <name type="scientific">Paracidovorax wautersii</name>
    <dbReference type="NCBI Taxonomy" id="1177982"/>
    <lineage>
        <taxon>Bacteria</taxon>
        <taxon>Pseudomonadati</taxon>
        <taxon>Pseudomonadota</taxon>
        <taxon>Betaproteobacteria</taxon>
        <taxon>Burkholderiales</taxon>
        <taxon>Comamonadaceae</taxon>
        <taxon>Paracidovorax</taxon>
    </lineage>
</organism>
<proteinExistence type="inferred from homology"/>
<dbReference type="Pfam" id="PF04198">
    <property type="entry name" value="Sugar-bind"/>
    <property type="match status" value="1"/>
</dbReference>
<evidence type="ECO:0000256" key="3">
    <source>
        <dbReference type="ARBA" id="ARBA00023125"/>
    </source>
</evidence>
<accession>A0A1I2G6C6</accession>
<protein>
    <submittedName>
        <fullName evidence="6">DNA-binding transcriptional regulator LsrR, DeoR family</fullName>
    </submittedName>
</protein>
<reference evidence="7" key="1">
    <citation type="submission" date="2016-10" db="EMBL/GenBank/DDBJ databases">
        <authorList>
            <person name="Varghese N."/>
            <person name="Submissions S."/>
        </authorList>
    </citation>
    <scope>NUCLEOTIDE SEQUENCE [LARGE SCALE GENOMIC DNA]</scope>
    <source>
        <strain evidence="7">DSM 27981</strain>
    </source>
</reference>
<feature type="domain" description="Sugar-binding" evidence="5">
    <location>
        <begin position="74"/>
        <end position="327"/>
    </location>
</feature>
<dbReference type="SUPFAM" id="SSF100950">
    <property type="entry name" value="NagB/RpiA/CoA transferase-like"/>
    <property type="match status" value="1"/>
</dbReference>
<keyword evidence="4" id="KW-0804">Transcription</keyword>
<dbReference type="EMBL" id="FONX01000013">
    <property type="protein sequence ID" value="SFF12683.1"/>
    <property type="molecule type" value="Genomic_DNA"/>
</dbReference>
<evidence type="ECO:0000256" key="4">
    <source>
        <dbReference type="ARBA" id="ARBA00023163"/>
    </source>
</evidence>
<evidence type="ECO:0000256" key="1">
    <source>
        <dbReference type="ARBA" id="ARBA00010466"/>
    </source>
</evidence>
<name>A0A1I2G6C6_9BURK</name>
<keyword evidence="7" id="KW-1185">Reference proteome</keyword>
<evidence type="ECO:0000259" key="5">
    <source>
        <dbReference type="Pfam" id="PF04198"/>
    </source>
</evidence>